<dbReference type="AlphaFoldDB" id="A0A433TJQ5"/>
<dbReference type="PANTHER" id="PTHR31630:SF6">
    <property type="entry name" value="PHYTANOYL-COA DIOXYGENASE-RELATED"/>
    <property type="match status" value="1"/>
</dbReference>
<evidence type="ECO:0000313" key="2">
    <source>
        <dbReference type="Proteomes" id="UP000271974"/>
    </source>
</evidence>
<name>A0A433TJQ5_ELYCH</name>
<reference evidence="1 2" key="1">
    <citation type="submission" date="2019-01" db="EMBL/GenBank/DDBJ databases">
        <title>A draft genome assembly of the solar-powered sea slug Elysia chlorotica.</title>
        <authorList>
            <person name="Cai H."/>
            <person name="Li Q."/>
            <person name="Fang X."/>
            <person name="Li J."/>
            <person name="Curtis N.E."/>
            <person name="Altenburger A."/>
            <person name="Shibata T."/>
            <person name="Feng M."/>
            <person name="Maeda T."/>
            <person name="Schwartz J.A."/>
            <person name="Shigenobu S."/>
            <person name="Lundholm N."/>
            <person name="Nishiyama T."/>
            <person name="Yang H."/>
            <person name="Hasebe M."/>
            <person name="Li S."/>
            <person name="Pierce S.K."/>
            <person name="Wang J."/>
        </authorList>
    </citation>
    <scope>NUCLEOTIDE SEQUENCE [LARGE SCALE GENOMIC DNA]</scope>
    <source>
        <strain evidence="1">EC2010</strain>
        <tissue evidence="1">Whole organism of an adult</tissue>
    </source>
</reference>
<comment type="caution">
    <text evidence="1">The sequence shown here is derived from an EMBL/GenBank/DDBJ whole genome shotgun (WGS) entry which is preliminary data.</text>
</comment>
<protein>
    <submittedName>
        <fullName evidence="1">Uncharacterized protein</fullName>
    </submittedName>
</protein>
<evidence type="ECO:0000313" key="1">
    <source>
        <dbReference type="EMBL" id="RUS81803.1"/>
    </source>
</evidence>
<dbReference type="OrthoDB" id="6040366at2759"/>
<accession>A0A433TJQ5</accession>
<proteinExistence type="predicted"/>
<feature type="non-terminal residue" evidence="1">
    <location>
        <position position="1"/>
    </location>
</feature>
<dbReference type="SUPFAM" id="SSF51197">
    <property type="entry name" value="Clavaminate synthase-like"/>
    <property type="match status" value="1"/>
</dbReference>
<dbReference type="EMBL" id="RQTK01000320">
    <property type="protein sequence ID" value="RUS81803.1"/>
    <property type="molecule type" value="Genomic_DNA"/>
</dbReference>
<dbReference type="PANTHER" id="PTHR31630">
    <property type="entry name" value="PHYTANOYL-COA DIOXYGENASE-RELATED-RELATED"/>
    <property type="match status" value="1"/>
</dbReference>
<sequence>DLDWFKSKGCTRRRIPCPKGGLVLWDSRLFHANARPVEGRQHPGRWRFVVFVCMTPAAWASPSDLQVKRRAYQELKMTTHWPSEEVNTFSVYINKGKAKDPAELCDLPEIAKSEEAKRLAGVLPYDDDEEEDDSVEEGLESRSPFRPIWNKEKWAFHIEEFKRGEAKNKPRAGKRAAFKKIS</sequence>
<keyword evidence="2" id="KW-1185">Reference proteome</keyword>
<organism evidence="1 2">
    <name type="scientific">Elysia chlorotica</name>
    <name type="common">Eastern emerald elysia</name>
    <name type="synonym">Sea slug</name>
    <dbReference type="NCBI Taxonomy" id="188477"/>
    <lineage>
        <taxon>Eukaryota</taxon>
        <taxon>Metazoa</taxon>
        <taxon>Spiralia</taxon>
        <taxon>Lophotrochozoa</taxon>
        <taxon>Mollusca</taxon>
        <taxon>Gastropoda</taxon>
        <taxon>Heterobranchia</taxon>
        <taxon>Euthyneura</taxon>
        <taxon>Panpulmonata</taxon>
        <taxon>Sacoglossa</taxon>
        <taxon>Placobranchoidea</taxon>
        <taxon>Plakobranchidae</taxon>
        <taxon>Elysia</taxon>
    </lineage>
</organism>
<dbReference type="Proteomes" id="UP000271974">
    <property type="component" value="Unassembled WGS sequence"/>
</dbReference>
<gene>
    <name evidence="1" type="ORF">EGW08_010440</name>
</gene>